<organism evidence="3">
    <name type="scientific">Cyprideis torosa</name>
    <dbReference type="NCBI Taxonomy" id="163714"/>
    <lineage>
        <taxon>Eukaryota</taxon>
        <taxon>Metazoa</taxon>
        <taxon>Ecdysozoa</taxon>
        <taxon>Arthropoda</taxon>
        <taxon>Crustacea</taxon>
        <taxon>Oligostraca</taxon>
        <taxon>Ostracoda</taxon>
        <taxon>Podocopa</taxon>
        <taxon>Podocopida</taxon>
        <taxon>Cytherocopina</taxon>
        <taxon>Cytheroidea</taxon>
        <taxon>Cytherideidae</taxon>
        <taxon>Cyprideis</taxon>
    </lineage>
</organism>
<reference evidence="3" key="1">
    <citation type="submission" date="2020-11" db="EMBL/GenBank/DDBJ databases">
        <authorList>
            <person name="Tran Van P."/>
        </authorList>
    </citation>
    <scope>NUCLEOTIDE SEQUENCE</scope>
</reference>
<evidence type="ECO:0000256" key="2">
    <source>
        <dbReference type="SAM" id="MobiDB-lite"/>
    </source>
</evidence>
<dbReference type="AlphaFoldDB" id="A0A7R8WTJ7"/>
<accession>A0A7R8WTJ7</accession>
<dbReference type="EMBL" id="OB693224">
    <property type="protein sequence ID" value="CAD7237889.1"/>
    <property type="molecule type" value="Genomic_DNA"/>
</dbReference>
<feature type="coiled-coil region" evidence="1">
    <location>
        <begin position="52"/>
        <end position="82"/>
    </location>
</feature>
<gene>
    <name evidence="3" type="ORF">CTOB1V02_LOCUS15704</name>
</gene>
<feature type="non-terminal residue" evidence="3">
    <location>
        <position position="143"/>
    </location>
</feature>
<keyword evidence="1" id="KW-0175">Coiled coil</keyword>
<evidence type="ECO:0000256" key="1">
    <source>
        <dbReference type="SAM" id="Coils"/>
    </source>
</evidence>
<feature type="compositionally biased region" description="Low complexity" evidence="2">
    <location>
        <begin position="109"/>
        <end position="125"/>
    </location>
</feature>
<name>A0A7R8WTJ7_9CRUS</name>
<sequence>ELTQALWLVELGEEQEQYLLLLKLRPHLLLRLQPHSKKDPDLLWALGHLPLVEELVELLQQLNKLEEKLTELLVTVDNASRMEALSLSSSGNGNGNGASGSGNGDETVSVGRGSLLGGLPRSGFRTGEITSMKPLSIQKKQGK</sequence>
<protein>
    <submittedName>
        <fullName evidence="3">Uncharacterized protein</fullName>
    </submittedName>
</protein>
<proteinExistence type="predicted"/>
<evidence type="ECO:0000313" key="3">
    <source>
        <dbReference type="EMBL" id="CAD7237889.1"/>
    </source>
</evidence>
<feature type="compositionally biased region" description="Gly residues" evidence="2">
    <location>
        <begin position="92"/>
        <end position="103"/>
    </location>
</feature>
<feature type="region of interest" description="Disordered" evidence="2">
    <location>
        <begin position="85"/>
        <end position="143"/>
    </location>
</feature>